<reference evidence="10 11" key="2">
    <citation type="journal article" date="2017" name="Genome Biol.">
        <title>New reference genome sequences of hot pepper reveal the massive evolution of plant disease-resistance genes by retroduplication.</title>
        <authorList>
            <person name="Kim S."/>
            <person name="Park J."/>
            <person name="Yeom S.I."/>
            <person name="Kim Y.M."/>
            <person name="Seo E."/>
            <person name="Kim K.T."/>
            <person name="Kim M.S."/>
            <person name="Lee J.M."/>
            <person name="Cheong K."/>
            <person name="Shin H.S."/>
            <person name="Kim S.B."/>
            <person name="Han K."/>
            <person name="Lee J."/>
            <person name="Park M."/>
            <person name="Lee H.A."/>
            <person name="Lee H.Y."/>
            <person name="Lee Y."/>
            <person name="Oh S."/>
            <person name="Lee J.H."/>
            <person name="Choi E."/>
            <person name="Choi E."/>
            <person name="Lee S.E."/>
            <person name="Jeon J."/>
            <person name="Kim H."/>
            <person name="Choi G."/>
            <person name="Song H."/>
            <person name="Lee J."/>
            <person name="Lee S.C."/>
            <person name="Kwon J.K."/>
            <person name="Lee H.Y."/>
            <person name="Koo N."/>
            <person name="Hong Y."/>
            <person name="Kim R.W."/>
            <person name="Kang W.H."/>
            <person name="Huh J.H."/>
            <person name="Kang B.C."/>
            <person name="Yang T.J."/>
            <person name="Lee Y.H."/>
            <person name="Bennetzen J.L."/>
            <person name="Choi D."/>
        </authorList>
    </citation>
    <scope>NUCLEOTIDE SEQUENCE [LARGE SCALE GENOMIC DNA]</scope>
    <source>
        <strain evidence="11">cv. CM334</strain>
    </source>
</reference>
<gene>
    <name evidence="10" type="ORF">T459_17003</name>
</gene>
<dbReference type="PANTHER" id="PTHR23420">
    <property type="entry name" value="ADENOSYLHOMOCYSTEINASE"/>
    <property type="match status" value="1"/>
</dbReference>
<evidence type="ECO:0000256" key="2">
    <source>
        <dbReference type="ARBA" id="ARBA00005195"/>
    </source>
</evidence>
<feature type="region of interest" description="Disordered" evidence="8">
    <location>
        <begin position="91"/>
        <end position="123"/>
    </location>
</feature>
<comment type="pathway">
    <text evidence="2">Amino-acid biosynthesis; L-homocysteine biosynthesis; L-homocysteine from S-adenosyl-L-homocysteine: step 1/1.</text>
</comment>
<protein>
    <recommendedName>
        <fullName evidence="4">Adenosylhomocysteinase</fullName>
        <ecNumber evidence="6">3.13.2.1</ecNumber>
    </recommendedName>
    <alternativeName>
        <fullName evidence="5">S-adenosyl-L-homocysteine hydrolase</fullName>
    </alternativeName>
</protein>
<dbReference type="Pfam" id="PF00670">
    <property type="entry name" value="AdoHcyase_NAD"/>
    <property type="match status" value="1"/>
</dbReference>
<dbReference type="InterPro" id="IPR036291">
    <property type="entry name" value="NAD(P)-bd_dom_sf"/>
</dbReference>
<proteinExistence type="inferred from homology"/>
<evidence type="ECO:0000256" key="1">
    <source>
        <dbReference type="ARBA" id="ARBA00002639"/>
    </source>
</evidence>
<name>A0A2G2ZAM6_CAPAN</name>
<evidence type="ECO:0000256" key="5">
    <source>
        <dbReference type="ARBA" id="ARBA00033091"/>
    </source>
</evidence>
<dbReference type="InterPro" id="IPR015878">
    <property type="entry name" value="Ado_hCys_hydrolase_NAD-bd"/>
</dbReference>
<evidence type="ECO:0000256" key="8">
    <source>
        <dbReference type="SAM" id="MobiDB-lite"/>
    </source>
</evidence>
<organism evidence="10 11">
    <name type="scientific">Capsicum annuum</name>
    <name type="common">Capsicum pepper</name>
    <dbReference type="NCBI Taxonomy" id="4072"/>
    <lineage>
        <taxon>Eukaryota</taxon>
        <taxon>Viridiplantae</taxon>
        <taxon>Streptophyta</taxon>
        <taxon>Embryophyta</taxon>
        <taxon>Tracheophyta</taxon>
        <taxon>Spermatophyta</taxon>
        <taxon>Magnoliopsida</taxon>
        <taxon>eudicotyledons</taxon>
        <taxon>Gunneridae</taxon>
        <taxon>Pentapetalae</taxon>
        <taxon>asterids</taxon>
        <taxon>lamiids</taxon>
        <taxon>Solanales</taxon>
        <taxon>Solanaceae</taxon>
        <taxon>Solanoideae</taxon>
        <taxon>Capsiceae</taxon>
        <taxon>Capsicum</taxon>
    </lineage>
</organism>
<comment type="caution">
    <text evidence="10">The sequence shown here is derived from an EMBL/GenBank/DDBJ whole genome shotgun (WGS) entry which is preliminary data.</text>
</comment>
<dbReference type="GO" id="GO:0004013">
    <property type="term" value="F:adenosylhomocysteinase activity"/>
    <property type="evidence" value="ECO:0007669"/>
    <property type="project" value="UniProtKB-EC"/>
</dbReference>
<dbReference type="Proteomes" id="UP000222542">
    <property type="component" value="Unassembled WGS sequence"/>
</dbReference>
<evidence type="ECO:0000313" key="11">
    <source>
        <dbReference type="Proteomes" id="UP000222542"/>
    </source>
</evidence>
<evidence type="ECO:0000256" key="3">
    <source>
        <dbReference type="ARBA" id="ARBA00007122"/>
    </source>
</evidence>
<keyword evidence="11" id="KW-1185">Reference proteome</keyword>
<comment type="function">
    <text evidence="1">Adenosylhomocysteine is a competitive inhibitor of S-adenosyl-L-methionine-dependent methyl transferase reactions; therefore adenosylhomocysteinase may play a key role in the control of methylations via regulation of the intracellular concentration of adenosylhomocysteine.</text>
</comment>
<dbReference type="EC" id="3.13.2.1" evidence="6"/>
<comment type="similarity">
    <text evidence="3">Belongs to the adenosylhomocysteinase family.</text>
</comment>
<evidence type="ECO:0000256" key="4">
    <source>
        <dbReference type="ARBA" id="ARBA00022091"/>
    </source>
</evidence>
<sequence>MDTRRWKDAPEIAAPVREFGSQVPTTTQFLLVKPVDEHIRRFEIDMHGLETFPGVKRISIKPQTYRWVFPDTNNGIVVLAEGHLMNLGCATGHPSFGGDAASRPVSPMDARKSHDDNDPNDIL</sequence>
<dbReference type="AlphaFoldDB" id="A0A2G2ZAM6"/>
<dbReference type="EMBL" id="AYRZ02000006">
    <property type="protein sequence ID" value="PHT78951.1"/>
    <property type="molecule type" value="Genomic_DNA"/>
</dbReference>
<evidence type="ECO:0000259" key="9">
    <source>
        <dbReference type="Pfam" id="PF00670"/>
    </source>
</evidence>
<dbReference type="STRING" id="4072.A0A2G2ZAM6"/>
<dbReference type="Gramene" id="PHT78951">
    <property type="protein sequence ID" value="PHT78951"/>
    <property type="gene ID" value="T459_17003"/>
</dbReference>
<comment type="catalytic activity">
    <reaction evidence="7">
        <text>S-adenosyl-L-homocysteine + H2O = L-homocysteine + adenosine</text>
        <dbReference type="Rhea" id="RHEA:21708"/>
        <dbReference type="ChEBI" id="CHEBI:15377"/>
        <dbReference type="ChEBI" id="CHEBI:16335"/>
        <dbReference type="ChEBI" id="CHEBI:57856"/>
        <dbReference type="ChEBI" id="CHEBI:58199"/>
        <dbReference type="EC" id="3.13.2.1"/>
    </reaction>
</comment>
<dbReference type="InterPro" id="IPR000043">
    <property type="entry name" value="Adenosylhomocysteinase-like"/>
</dbReference>
<dbReference type="UniPathway" id="UPA00314">
    <property type="reaction ID" value="UER00076"/>
</dbReference>
<evidence type="ECO:0000256" key="7">
    <source>
        <dbReference type="ARBA" id="ARBA00048858"/>
    </source>
</evidence>
<evidence type="ECO:0000313" key="10">
    <source>
        <dbReference type="EMBL" id="PHT78951.1"/>
    </source>
</evidence>
<evidence type="ECO:0000256" key="6">
    <source>
        <dbReference type="ARBA" id="ARBA00034527"/>
    </source>
</evidence>
<dbReference type="SUPFAM" id="SSF51735">
    <property type="entry name" value="NAD(P)-binding Rossmann-fold domains"/>
    <property type="match status" value="1"/>
</dbReference>
<reference evidence="10 11" key="1">
    <citation type="journal article" date="2014" name="Nat. Genet.">
        <title>Genome sequence of the hot pepper provides insights into the evolution of pungency in Capsicum species.</title>
        <authorList>
            <person name="Kim S."/>
            <person name="Park M."/>
            <person name="Yeom S.I."/>
            <person name="Kim Y.M."/>
            <person name="Lee J.M."/>
            <person name="Lee H.A."/>
            <person name="Seo E."/>
            <person name="Choi J."/>
            <person name="Cheong K."/>
            <person name="Kim K.T."/>
            <person name="Jung K."/>
            <person name="Lee G.W."/>
            <person name="Oh S.K."/>
            <person name="Bae C."/>
            <person name="Kim S.B."/>
            <person name="Lee H.Y."/>
            <person name="Kim S.Y."/>
            <person name="Kim M.S."/>
            <person name="Kang B.C."/>
            <person name="Jo Y.D."/>
            <person name="Yang H.B."/>
            <person name="Jeong H.J."/>
            <person name="Kang W.H."/>
            <person name="Kwon J.K."/>
            <person name="Shin C."/>
            <person name="Lim J.Y."/>
            <person name="Park J.H."/>
            <person name="Huh J.H."/>
            <person name="Kim J.S."/>
            <person name="Kim B.D."/>
            <person name="Cohen O."/>
            <person name="Paran I."/>
            <person name="Suh M.C."/>
            <person name="Lee S.B."/>
            <person name="Kim Y.K."/>
            <person name="Shin Y."/>
            <person name="Noh S.J."/>
            <person name="Park J."/>
            <person name="Seo Y.S."/>
            <person name="Kwon S.Y."/>
            <person name="Kim H.A."/>
            <person name="Park J.M."/>
            <person name="Kim H.J."/>
            <person name="Choi S.B."/>
            <person name="Bosland P.W."/>
            <person name="Reeves G."/>
            <person name="Jo S.H."/>
            <person name="Lee B.W."/>
            <person name="Cho H.T."/>
            <person name="Choi H.S."/>
            <person name="Lee M.S."/>
            <person name="Yu Y."/>
            <person name="Do Choi Y."/>
            <person name="Park B.S."/>
            <person name="van Deynze A."/>
            <person name="Ashrafi H."/>
            <person name="Hill T."/>
            <person name="Kim W.T."/>
            <person name="Pai H.S."/>
            <person name="Ahn H.K."/>
            <person name="Yeam I."/>
            <person name="Giovannoni J.J."/>
            <person name="Rose J.K."/>
            <person name="Sorensen I."/>
            <person name="Lee S.J."/>
            <person name="Kim R.W."/>
            <person name="Choi I.Y."/>
            <person name="Choi B.S."/>
            <person name="Lim J.S."/>
            <person name="Lee Y.H."/>
            <person name="Choi D."/>
        </authorList>
    </citation>
    <scope>NUCLEOTIDE SEQUENCE [LARGE SCALE GENOMIC DNA]</scope>
    <source>
        <strain evidence="11">cv. CM334</strain>
    </source>
</reference>
<dbReference type="PANTHER" id="PTHR23420:SF0">
    <property type="entry name" value="ADENOSYLHOMOCYSTEINASE"/>
    <property type="match status" value="1"/>
</dbReference>
<accession>A0A2G2ZAM6</accession>
<feature type="domain" description="S-adenosyl-L-homocysteine hydrolase NAD binding" evidence="9">
    <location>
        <begin position="42"/>
        <end position="92"/>
    </location>
</feature>
<dbReference type="Gene3D" id="3.40.50.720">
    <property type="entry name" value="NAD(P)-binding Rossmann-like Domain"/>
    <property type="match status" value="1"/>
</dbReference>